<proteinExistence type="predicted"/>
<organism evidence="1 2">
    <name type="scientific">Caerostris extrusa</name>
    <name type="common">Bark spider</name>
    <name type="synonym">Caerostris bankana</name>
    <dbReference type="NCBI Taxonomy" id="172846"/>
    <lineage>
        <taxon>Eukaryota</taxon>
        <taxon>Metazoa</taxon>
        <taxon>Ecdysozoa</taxon>
        <taxon>Arthropoda</taxon>
        <taxon>Chelicerata</taxon>
        <taxon>Arachnida</taxon>
        <taxon>Araneae</taxon>
        <taxon>Araneomorphae</taxon>
        <taxon>Entelegynae</taxon>
        <taxon>Araneoidea</taxon>
        <taxon>Araneidae</taxon>
        <taxon>Caerostris</taxon>
    </lineage>
</organism>
<dbReference type="Proteomes" id="UP001054945">
    <property type="component" value="Unassembled WGS sequence"/>
</dbReference>
<comment type="caution">
    <text evidence="1">The sequence shown here is derived from an EMBL/GenBank/DDBJ whole genome shotgun (WGS) entry which is preliminary data.</text>
</comment>
<keyword evidence="2" id="KW-1185">Reference proteome</keyword>
<accession>A0AAV4RAI7</accession>
<evidence type="ECO:0000313" key="2">
    <source>
        <dbReference type="Proteomes" id="UP001054945"/>
    </source>
</evidence>
<gene>
    <name evidence="1" type="ORF">CEXT_256601</name>
</gene>
<reference evidence="1 2" key="1">
    <citation type="submission" date="2021-06" db="EMBL/GenBank/DDBJ databases">
        <title>Caerostris extrusa draft genome.</title>
        <authorList>
            <person name="Kono N."/>
            <person name="Arakawa K."/>
        </authorList>
    </citation>
    <scope>NUCLEOTIDE SEQUENCE [LARGE SCALE GENOMIC DNA]</scope>
</reference>
<name>A0AAV4RAI7_CAEEX</name>
<evidence type="ECO:0000313" key="1">
    <source>
        <dbReference type="EMBL" id="GIY17634.1"/>
    </source>
</evidence>
<dbReference type="EMBL" id="BPLR01007527">
    <property type="protein sequence ID" value="GIY17634.1"/>
    <property type="molecule type" value="Genomic_DNA"/>
</dbReference>
<sequence>MIFSYIKLVKNYLVLVSDVSKKSSLDSELKYATIHELFPDDSWPHVYTDGSPEGTIRNARARVYSIDFTSSYVIGSVMTTSMVK</sequence>
<protein>
    <submittedName>
        <fullName evidence="1">Uncharacterized protein</fullName>
    </submittedName>
</protein>
<dbReference type="AlphaFoldDB" id="A0AAV4RAI7"/>